<proteinExistence type="predicted"/>
<organism evidence="5">
    <name type="scientific">bioreactor metagenome</name>
    <dbReference type="NCBI Taxonomy" id="1076179"/>
    <lineage>
        <taxon>unclassified sequences</taxon>
        <taxon>metagenomes</taxon>
        <taxon>ecological metagenomes</taxon>
    </lineage>
</organism>
<dbReference type="AlphaFoldDB" id="A0A644YN16"/>
<dbReference type="InterPro" id="IPR036390">
    <property type="entry name" value="WH_DNA-bd_sf"/>
</dbReference>
<dbReference type="EMBL" id="VSSQ01005498">
    <property type="protein sequence ID" value="MPM29388.1"/>
    <property type="molecule type" value="Genomic_DNA"/>
</dbReference>
<dbReference type="InterPro" id="IPR036388">
    <property type="entry name" value="WH-like_DNA-bd_sf"/>
</dbReference>
<dbReference type="PANTHER" id="PTHR42756:SF1">
    <property type="entry name" value="TRANSCRIPTIONAL REPRESSOR OF EMRAB OPERON"/>
    <property type="match status" value="1"/>
</dbReference>
<dbReference type="Gene3D" id="1.10.10.10">
    <property type="entry name" value="Winged helix-like DNA-binding domain superfamily/Winged helix DNA-binding domain"/>
    <property type="match status" value="1"/>
</dbReference>
<keyword evidence="2" id="KW-0238">DNA-binding</keyword>
<dbReference type="PANTHER" id="PTHR42756">
    <property type="entry name" value="TRANSCRIPTIONAL REGULATOR, MARR"/>
    <property type="match status" value="1"/>
</dbReference>
<sequence length="150" mass="17364">MTTQMMQAHLFGSLFLLANHLQLVGDRLDEAITTKQWLLLAVLFKQPRCTLTELASQLGSSRQNVKKMASLLEEKGFLSLRQSETDRRVVEVHPTQSCLDHLKGREDAEQQFLKAFYQGFSDEDLAFLVQLFHRWQKNLEKMESMYAGEE</sequence>
<dbReference type="GO" id="GO:0003677">
    <property type="term" value="F:DNA binding"/>
    <property type="evidence" value="ECO:0007669"/>
    <property type="project" value="UniProtKB-KW"/>
</dbReference>
<comment type="caution">
    <text evidence="5">The sequence shown here is derived from an EMBL/GenBank/DDBJ whole genome shotgun (WGS) entry which is preliminary data.</text>
</comment>
<dbReference type="PROSITE" id="PS50995">
    <property type="entry name" value="HTH_MARR_2"/>
    <property type="match status" value="1"/>
</dbReference>
<evidence type="ECO:0000256" key="2">
    <source>
        <dbReference type="ARBA" id="ARBA00023125"/>
    </source>
</evidence>
<protein>
    <recommendedName>
        <fullName evidence="4">HTH marR-type domain-containing protein</fullName>
    </recommendedName>
</protein>
<evidence type="ECO:0000259" key="4">
    <source>
        <dbReference type="PROSITE" id="PS50995"/>
    </source>
</evidence>
<dbReference type="Pfam" id="PF01047">
    <property type="entry name" value="MarR"/>
    <property type="match status" value="1"/>
</dbReference>
<evidence type="ECO:0000256" key="3">
    <source>
        <dbReference type="ARBA" id="ARBA00023163"/>
    </source>
</evidence>
<gene>
    <name evidence="5" type="ORF">SDC9_75928</name>
</gene>
<dbReference type="SMART" id="SM00347">
    <property type="entry name" value="HTH_MARR"/>
    <property type="match status" value="1"/>
</dbReference>
<dbReference type="InterPro" id="IPR000835">
    <property type="entry name" value="HTH_MarR-typ"/>
</dbReference>
<evidence type="ECO:0000313" key="5">
    <source>
        <dbReference type="EMBL" id="MPM29388.1"/>
    </source>
</evidence>
<dbReference type="GO" id="GO:0003700">
    <property type="term" value="F:DNA-binding transcription factor activity"/>
    <property type="evidence" value="ECO:0007669"/>
    <property type="project" value="InterPro"/>
</dbReference>
<reference evidence="5" key="1">
    <citation type="submission" date="2019-08" db="EMBL/GenBank/DDBJ databases">
        <authorList>
            <person name="Kucharzyk K."/>
            <person name="Murdoch R.W."/>
            <person name="Higgins S."/>
            <person name="Loffler F."/>
        </authorList>
    </citation>
    <scope>NUCLEOTIDE SEQUENCE</scope>
</reference>
<evidence type="ECO:0000256" key="1">
    <source>
        <dbReference type="ARBA" id="ARBA00023015"/>
    </source>
</evidence>
<name>A0A644YN16_9ZZZZ</name>
<keyword evidence="3" id="KW-0804">Transcription</keyword>
<feature type="domain" description="HTH marR-type" evidence="4">
    <location>
        <begin position="7"/>
        <end position="137"/>
    </location>
</feature>
<keyword evidence="1" id="KW-0805">Transcription regulation</keyword>
<accession>A0A644YN16</accession>
<dbReference type="SUPFAM" id="SSF46785">
    <property type="entry name" value="Winged helix' DNA-binding domain"/>
    <property type="match status" value="1"/>
</dbReference>